<proteinExistence type="predicted"/>
<dbReference type="Pfam" id="PF05013">
    <property type="entry name" value="FGase"/>
    <property type="match status" value="1"/>
</dbReference>
<dbReference type="Gene3D" id="3.40.630.40">
    <property type="entry name" value="Zn-dependent exopeptidases"/>
    <property type="match status" value="1"/>
</dbReference>
<organism evidence="1 2">
    <name type="scientific">Micavibrio aeruginosavorus</name>
    <dbReference type="NCBI Taxonomy" id="349221"/>
    <lineage>
        <taxon>Bacteria</taxon>
        <taxon>Pseudomonadati</taxon>
        <taxon>Bdellovibrionota</taxon>
        <taxon>Bdellovibrionia</taxon>
        <taxon>Bdellovibrionales</taxon>
        <taxon>Pseudobdellovibrionaceae</taxon>
        <taxon>Micavibrio</taxon>
    </lineage>
</organism>
<name>A0A7T5UI92_9BACT</name>
<evidence type="ECO:0000313" key="1">
    <source>
        <dbReference type="EMBL" id="QQG36756.1"/>
    </source>
</evidence>
<dbReference type="EMBL" id="CP066681">
    <property type="protein sequence ID" value="QQG36756.1"/>
    <property type="molecule type" value="Genomic_DNA"/>
</dbReference>
<reference evidence="1 2" key="1">
    <citation type="submission" date="2020-07" db="EMBL/GenBank/DDBJ databases">
        <title>Huge and variable diversity of episymbiotic CPR bacteria and DPANN archaea in groundwater ecosystems.</title>
        <authorList>
            <person name="He C.Y."/>
            <person name="Keren R."/>
            <person name="Whittaker M."/>
            <person name="Farag I.F."/>
            <person name="Doudna J."/>
            <person name="Cate J.H.D."/>
            <person name="Banfield J.F."/>
        </authorList>
    </citation>
    <scope>NUCLEOTIDE SEQUENCE [LARGE SCALE GENOMIC DNA]</scope>
    <source>
        <strain evidence="1">NC_groundwater_70_Ag_B-0.1um_54_66</strain>
    </source>
</reference>
<protein>
    <submittedName>
        <fullName evidence="1">N-formylglutamate amidohydrolase</fullName>
    </submittedName>
</protein>
<dbReference type="InterPro" id="IPR011227">
    <property type="entry name" value="UCP029730"/>
</dbReference>
<keyword evidence="1" id="KW-0378">Hydrolase</keyword>
<accession>A0A7T5UI92</accession>
<dbReference type="SUPFAM" id="SSF53187">
    <property type="entry name" value="Zn-dependent exopeptidases"/>
    <property type="match status" value="1"/>
</dbReference>
<dbReference type="AlphaFoldDB" id="A0A7T5UI92"/>
<gene>
    <name evidence="1" type="ORF">HYS17_02995</name>
</gene>
<evidence type="ECO:0000313" key="2">
    <source>
        <dbReference type="Proteomes" id="UP000595362"/>
    </source>
</evidence>
<dbReference type="Proteomes" id="UP000595362">
    <property type="component" value="Chromosome"/>
</dbReference>
<dbReference type="GO" id="GO:0016787">
    <property type="term" value="F:hydrolase activity"/>
    <property type="evidence" value="ECO:0007669"/>
    <property type="project" value="UniProtKB-KW"/>
</dbReference>
<dbReference type="InterPro" id="IPR007709">
    <property type="entry name" value="N-FG_amidohydro"/>
</dbReference>
<dbReference type="PIRSF" id="PIRSF029730">
    <property type="entry name" value="UCP029730"/>
    <property type="match status" value="1"/>
</dbReference>
<sequence>MSLLAPDEPAPFDVLRPQGDSTVVLTCEHAGAYVPRALNMLGLLPDDYGCHYAVDIGARDVTLYLSELLNAPAILGNYSRLVVDLNRDIDHPTTFAPTAEGKPVPGNLDLNEQDKAARISEIYDPYQQALAGLLDRAEAAGTVPLVISVHSFTPVFFNFHRPWEIAFMYAADGRLSQSLMARFSARGYQVGDNEPYDHRILKGGAINRHAGERRLPATLVEFRNDMISNEKDAFFWAKLLADDLQEILAEGAVCTYYKGLQLPYDPEKERTYFADLVQRAKRGEP</sequence>